<name>A0ABU4XY27_9HYPH</name>
<dbReference type="SUPFAM" id="SSF53720">
    <property type="entry name" value="ALDH-like"/>
    <property type="match status" value="1"/>
</dbReference>
<evidence type="ECO:0000256" key="4">
    <source>
        <dbReference type="PIRNR" id="PIRNR036492"/>
    </source>
</evidence>
<evidence type="ECO:0000256" key="2">
    <source>
        <dbReference type="ARBA" id="ARBA00023002"/>
    </source>
</evidence>
<gene>
    <name evidence="8" type="ORF">RFN28_12775</name>
</gene>
<sequence>MLQTRQNSLGVRFEAQCRAFEKEPFPSLEVRKDRLRRLLALTEKHEAEICAAIDSDFSGRAAQETRLAELFVVRAGIRHAMRHLRGWMRERGVATSLPFLPGRNRLLPQPLGVVGIVSPWNYPFQLAIAPATAALAAGNRVLLKPSELTPKFSELLARLVEEQFAPEEMSVVVGDAEVGKTFVSMPFDHLLFTSSTAIGRQVALAAAANLTPVTLELGGKSPVIFDASCDLDAAAASVAYGKLLNAGQTCIAPDYLMVPQGQGEAIAAKLAAAMARLYPRLRDNPDYTAIISERHHQRLSEMIAEARESGADVTEVNPANEKLGVSDRKMAPVLVRNASETLRLMREEIFGPVLPILEYGTVDDAIEHVNRGERPLALYWFGKDSANRRRVMRETVAGGVTVNDCMMHLVQERQPFGGVGESGMGAYHGEWGFRTFSKEKPIFVQSRLSAGGLLRPPYGRTFERLFRLLNLIT</sequence>
<keyword evidence="2 4" id="KW-0560">Oxidoreductase</keyword>
<dbReference type="PANTHER" id="PTHR43570:SF20">
    <property type="entry name" value="ALDEHYDE DEHYDROGENASE ALDX-RELATED"/>
    <property type="match status" value="1"/>
</dbReference>
<dbReference type="CDD" id="cd07133">
    <property type="entry name" value="ALDH_CALDH_CalB"/>
    <property type="match status" value="1"/>
</dbReference>
<dbReference type="InterPro" id="IPR012394">
    <property type="entry name" value="Aldehyde_DH_NAD(P)"/>
</dbReference>
<comment type="similarity">
    <text evidence="1 4 6">Belongs to the aldehyde dehydrogenase family.</text>
</comment>
<feature type="domain" description="Aldehyde dehydrogenase" evidence="7">
    <location>
        <begin position="27"/>
        <end position="440"/>
    </location>
</feature>
<keyword evidence="3" id="KW-0520">NAD</keyword>
<reference evidence="8 9" key="1">
    <citation type="submission" date="2023-08" db="EMBL/GenBank/DDBJ databases">
        <title>Implementing the SeqCode for naming new Mesorhizobium species isolated from Vachellia karroo root nodules.</title>
        <authorList>
            <person name="Van Lill M."/>
        </authorList>
    </citation>
    <scope>NUCLEOTIDE SEQUENCE [LARGE SCALE GENOMIC DNA]</scope>
    <source>
        <strain evidence="8 9">VK24D</strain>
    </source>
</reference>
<dbReference type="PANTHER" id="PTHR43570">
    <property type="entry name" value="ALDEHYDE DEHYDROGENASE"/>
    <property type="match status" value="1"/>
</dbReference>
<dbReference type="InterPro" id="IPR016161">
    <property type="entry name" value="Ald_DH/histidinol_DH"/>
</dbReference>
<dbReference type="RefSeq" id="WP_320287689.1">
    <property type="nucleotide sequence ID" value="NZ_JAVIIW010000012.1"/>
</dbReference>
<keyword evidence="9" id="KW-1185">Reference proteome</keyword>
<evidence type="ECO:0000313" key="9">
    <source>
        <dbReference type="Proteomes" id="UP001287059"/>
    </source>
</evidence>
<evidence type="ECO:0000256" key="6">
    <source>
        <dbReference type="RuleBase" id="RU003345"/>
    </source>
</evidence>
<evidence type="ECO:0000256" key="5">
    <source>
        <dbReference type="PROSITE-ProRule" id="PRU10007"/>
    </source>
</evidence>
<dbReference type="PIRSF" id="PIRSF036492">
    <property type="entry name" value="ALDH"/>
    <property type="match status" value="1"/>
</dbReference>
<dbReference type="InterPro" id="IPR016162">
    <property type="entry name" value="Ald_DH_N"/>
</dbReference>
<protein>
    <recommendedName>
        <fullName evidence="4">Aldehyde dehydrogenase</fullName>
    </recommendedName>
</protein>
<dbReference type="InterPro" id="IPR016163">
    <property type="entry name" value="Ald_DH_C"/>
</dbReference>
<dbReference type="Gene3D" id="3.40.605.10">
    <property type="entry name" value="Aldehyde Dehydrogenase, Chain A, domain 1"/>
    <property type="match status" value="1"/>
</dbReference>
<dbReference type="InterPro" id="IPR015590">
    <property type="entry name" value="Aldehyde_DH_dom"/>
</dbReference>
<evidence type="ECO:0000259" key="7">
    <source>
        <dbReference type="Pfam" id="PF00171"/>
    </source>
</evidence>
<dbReference type="PROSITE" id="PS00687">
    <property type="entry name" value="ALDEHYDE_DEHYDR_GLU"/>
    <property type="match status" value="1"/>
</dbReference>
<accession>A0ABU4XY27</accession>
<evidence type="ECO:0000256" key="1">
    <source>
        <dbReference type="ARBA" id="ARBA00009986"/>
    </source>
</evidence>
<dbReference type="GO" id="GO:0050269">
    <property type="term" value="F:coniferyl-aldehyde dehydrogenase [NAD(P)+] activity"/>
    <property type="evidence" value="ECO:0007669"/>
    <property type="project" value="UniProtKB-EC"/>
</dbReference>
<dbReference type="Proteomes" id="UP001287059">
    <property type="component" value="Unassembled WGS sequence"/>
</dbReference>
<dbReference type="Pfam" id="PF00171">
    <property type="entry name" value="Aldedh"/>
    <property type="match status" value="1"/>
</dbReference>
<evidence type="ECO:0000256" key="3">
    <source>
        <dbReference type="ARBA" id="ARBA00023027"/>
    </source>
</evidence>
<dbReference type="InterPro" id="IPR016160">
    <property type="entry name" value="Ald_DH_CS_CYS"/>
</dbReference>
<evidence type="ECO:0000313" key="8">
    <source>
        <dbReference type="EMBL" id="MDX8479346.1"/>
    </source>
</evidence>
<dbReference type="InterPro" id="IPR029510">
    <property type="entry name" value="Ald_DH_CS_GLU"/>
</dbReference>
<organism evidence="8 9">
    <name type="scientific">Mesorhizobium album</name>
    <dbReference type="NCBI Taxonomy" id="3072314"/>
    <lineage>
        <taxon>Bacteria</taxon>
        <taxon>Pseudomonadati</taxon>
        <taxon>Pseudomonadota</taxon>
        <taxon>Alphaproteobacteria</taxon>
        <taxon>Hyphomicrobiales</taxon>
        <taxon>Phyllobacteriaceae</taxon>
        <taxon>Mesorhizobium</taxon>
    </lineage>
</organism>
<dbReference type="EMBL" id="JAVIIW010000012">
    <property type="protein sequence ID" value="MDX8479346.1"/>
    <property type="molecule type" value="Genomic_DNA"/>
</dbReference>
<dbReference type="PROSITE" id="PS00070">
    <property type="entry name" value="ALDEHYDE_DEHYDR_CYS"/>
    <property type="match status" value="1"/>
</dbReference>
<feature type="active site" evidence="5">
    <location>
        <position position="216"/>
    </location>
</feature>
<comment type="caution">
    <text evidence="8">The sequence shown here is derived from an EMBL/GenBank/DDBJ whole genome shotgun (WGS) entry which is preliminary data.</text>
</comment>
<proteinExistence type="inferred from homology"/>
<dbReference type="Gene3D" id="3.40.309.10">
    <property type="entry name" value="Aldehyde Dehydrogenase, Chain A, domain 2"/>
    <property type="match status" value="1"/>
</dbReference>